<comment type="caution">
    <text evidence="1">The sequence shown here is derived from an EMBL/GenBank/DDBJ whole genome shotgun (WGS) entry which is preliminary data.</text>
</comment>
<evidence type="ECO:0000313" key="1">
    <source>
        <dbReference type="EMBL" id="GFF67919.1"/>
    </source>
</evidence>
<dbReference type="EMBL" id="BLKI01000009">
    <property type="protein sequence ID" value="GFF67919.1"/>
    <property type="molecule type" value="Genomic_DNA"/>
</dbReference>
<protein>
    <submittedName>
        <fullName evidence="1">Uncharacterized protein</fullName>
    </submittedName>
</protein>
<name>A0ABQ0ZX75_ASPLE</name>
<accession>A0ABQ0ZX75</accession>
<proteinExistence type="predicted"/>
<sequence>MHCGDSPKPRSHHPSAPVKCQQSFTRFESCDRFDCCEDTFFSKCEYSTEESMETGNGNGHGHGHGHDADFDTRSYHRRRPWLNHQLHRKY</sequence>
<dbReference type="Proteomes" id="UP000465220">
    <property type="component" value="Unassembled WGS sequence"/>
</dbReference>
<gene>
    <name evidence="1" type="ORF">IFM60648_02428</name>
</gene>
<evidence type="ECO:0000313" key="2">
    <source>
        <dbReference type="Proteomes" id="UP000465220"/>
    </source>
</evidence>
<keyword evidence="2" id="KW-1185">Reference proteome</keyword>
<reference evidence="1 2" key="1">
    <citation type="submission" date="2020-01" db="EMBL/GenBank/DDBJ databases">
        <title>Draft genome sequence of Aspergillus lentulus IFM 60648.</title>
        <authorList>
            <person name="Takahashi H."/>
            <person name="Yaguchi T."/>
        </authorList>
    </citation>
    <scope>NUCLEOTIDE SEQUENCE [LARGE SCALE GENOMIC DNA]</scope>
    <source>
        <strain evidence="1 2">IFM 60648</strain>
    </source>
</reference>
<organism evidence="1 2">
    <name type="scientific">Aspergillus lentulus</name>
    <dbReference type="NCBI Taxonomy" id="293939"/>
    <lineage>
        <taxon>Eukaryota</taxon>
        <taxon>Fungi</taxon>
        <taxon>Dikarya</taxon>
        <taxon>Ascomycota</taxon>
        <taxon>Pezizomycotina</taxon>
        <taxon>Eurotiomycetes</taxon>
        <taxon>Eurotiomycetidae</taxon>
        <taxon>Eurotiales</taxon>
        <taxon>Aspergillaceae</taxon>
        <taxon>Aspergillus</taxon>
        <taxon>Aspergillus subgen. Fumigati</taxon>
    </lineage>
</organism>